<evidence type="ECO:0000313" key="1">
    <source>
        <dbReference type="EMBL" id="RCV04847.1"/>
    </source>
</evidence>
<gene>
    <name evidence="1" type="ORF">SETIT_1G034000v2</name>
</gene>
<dbReference type="EMBL" id="CM003528">
    <property type="protein sequence ID" value="RCV04847.1"/>
    <property type="molecule type" value="Genomic_DNA"/>
</dbReference>
<dbReference type="OrthoDB" id="755577at2759"/>
<accession>A0A368PGD9</accession>
<organism evidence="1">
    <name type="scientific">Setaria italica</name>
    <name type="common">Foxtail millet</name>
    <name type="synonym">Panicum italicum</name>
    <dbReference type="NCBI Taxonomy" id="4555"/>
    <lineage>
        <taxon>Eukaryota</taxon>
        <taxon>Viridiplantae</taxon>
        <taxon>Streptophyta</taxon>
        <taxon>Embryophyta</taxon>
        <taxon>Tracheophyta</taxon>
        <taxon>Spermatophyta</taxon>
        <taxon>Magnoliopsida</taxon>
        <taxon>Liliopsida</taxon>
        <taxon>Poales</taxon>
        <taxon>Poaceae</taxon>
        <taxon>PACMAD clade</taxon>
        <taxon>Panicoideae</taxon>
        <taxon>Panicodae</taxon>
        <taxon>Paniceae</taxon>
        <taxon>Cenchrinae</taxon>
        <taxon>Setaria</taxon>
    </lineage>
</organism>
<protein>
    <submittedName>
        <fullName evidence="1">Uncharacterized protein</fullName>
    </submittedName>
</protein>
<reference evidence="1" key="1">
    <citation type="journal article" date="2012" name="Nat. Biotechnol.">
        <title>Reference genome sequence of the model plant Setaria.</title>
        <authorList>
            <person name="Bennetzen J.L."/>
            <person name="Schmutz J."/>
            <person name="Wang H."/>
            <person name="Percifield R."/>
            <person name="Hawkins J."/>
            <person name="Pontaroli A.C."/>
            <person name="Estep M."/>
            <person name="Feng L."/>
            <person name="Vaughn J.N."/>
            <person name="Grimwood J."/>
            <person name="Jenkins J."/>
            <person name="Barry K."/>
            <person name="Lindquist E."/>
            <person name="Hellsten U."/>
            <person name="Deshpande S."/>
            <person name="Wang X."/>
            <person name="Wu X."/>
            <person name="Mitros T."/>
            <person name="Triplett J."/>
            <person name="Yang X."/>
            <person name="Ye C.Y."/>
            <person name="Mauro-Herrera M."/>
            <person name="Wang L."/>
            <person name="Li P."/>
            <person name="Sharma M."/>
            <person name="Sharma R."/>
            <person name="Ronald P.C."/>
            <person name="Panaud O."/>
            <person name="Kellogg E.A."/>
            <person name="Brutnell T.P."/>
            <person name="Doust A.N."/>
            <person name="Tuskan G.A."/>
            <person name="Rokhsar D."/>
            <person name="Devos K.M."/>
        </authorList>
    </citation>
    <scope>NUCLEOTIDE SEQUENCE [LARGE SCALE GENOMIC DNA]</scope>
    <source>
        <strain evidence="1">Yugu1</strain>
    </source>
</reference>
<proteinExistence type="predicted"/>
<reference evidence="1" key="2">
    <citation type="submission" date="2015-07" db="EMBL/GenBank/DDBJ databases">
        <authorList>
            <person name="Noorani M."/>
        </authorList>
    </citation>
    <scope>NUCLEOTIDE SEQUENCE</scope>
    <source>
        <strain evidence="1">Yugu1</strain>
    </source>
</reference>
<sequence>MTERIHLRAEYTGVSQWTPATDICPCTQVDHIFFYLFAVKIVRRIMRRSRSDIARDDMVPLAGVGVPAGDVGLGGGGGTAAGTPRRPGRVVGRGLLLLQPVLRQGHRVRGAARRRARLLRRALPSVRLQSVQQVPSPRRRLLSRQLL</sequence>
<dbReference type="AlphaFoldDB" id="A0A368PGD9"/>
<name>A0A368PGD9_SETIT</name>